<evidence type="ECO:0000313" key="1">
    <source>
        <dbReference type="EMBL" id="CAE7870101.1"/>
    </source>
</evidence>
<keyword evidence="2" id="KW-1185">Reference proteome</keyword>
<dbReference type="OrthoDB" id="57822at2759"/>
<accession>A0A813AIZ3</accession>
<protein>
    <submittedName>
        <fullName evidence="1">Uncharacterized protein</fullName>
    </submittedName>
</protein>
<dbReference type="Proteomes" id="UP000601435">
    <property type="component" value="Unassembled WGS sequence"/>
</dbReference>
<dbReference type="SUPFAM" id="SSF50405">
    <property type="entry name" value="Actin-crosslinking proteins"/>
    <property type="match status" value="1"/>
</dbReference>
<reference evidence="1" key="1">
    <citation type="submission" date="2021-02" db="EMBL/GenBank/DDBJ databases">
        <authorList>
            <person name="Dougan E. K."/>
            <person name="Rhodes N."/>
            <person name="Thang M."/>
            <person name="Chan C."/>
        </authorList>
    </citation>
    <scope>NUCLEOTIDE SEQUENCE</scope>
</reference>
<dbReference type="EMBL" id="CAJNJA010060220">
    <property type="protein sequence ID" value="CAE7870101.1"/>
    <property type="molecule type" value="Genomic_DNA"/>
</dbReference>
<name>A0A813AIZ3_9DINO</name>
<evidence type="ECO:0000313" key="2">
    <source>
        <dbReference type="Proteomes" id="UP000601435"/>
    </source>
</evidence>
<organism evidence="1 2">
    <name type="scientific">Symbiodinium necroappetens</name>
    <dbReference type="NCBI Taxonomy" id="1628268"/>
    <lineage>
        <taxon>Eukaryota</taxon>
        <taxon>Sar</taxon>
        <taxon>Alveolata</taxon>
        <taxon>Dinophyceae</taxon>
        <taxon>Suessiales</taxon>
        <taxon>Symbiodiniaceae</taxon>
        <taxon>Symbiodinium</taxon>
    </lineage>
</organism>
<dbReference type="Gene3D" id="2.80.10.50">
    <property type="match status" value="2"/>
</dbReference>
<comment type="caution">
    <text evidence="1">The sequence shown here is derived from an EMBL/GenBank/DDBJ whole genome shotgun (WGS) entry which is preliminary data.</text>
</comment>
<dbReference type="CDD" id="cd00257">
    <property type="entry name" value="beta-trefoil_FSCN-like"/>
    <property type="match status" value="2"/>
</dbReference>
<proteinExistence type="predicted"/>
<dbReference type="InterPro" id="IPR008999">
    <property type="entry name" value="Actin-crosslinking"/>
</dbReference>
<gene>
    <name evidence="1" type="ORF">SNEC2469_LOCUS28080</name>
</gene>
<dbReference type="AlphaFoldDB" id="A0A813AIZ3"/>
<sequence>MPFVSESSKRKALDALRDFGKKDVSSVVSKVPPPGLAPGSTIALKGDTHRRFLRMNSHSDMDASDPRDDFPFEWTWERFTVVDAGNGEIALHNTFHNRFVRMNKEGMDASDLKAAADLLPEWSWERFTVVYGGNGTIALHNRVHNRFVAVSDQGVAFSSITKDASDLPAAMIFERFRVLQVKPFLEPGSVVALHCARWNRFLRMNDKADMDSSDHKAADQMPWGWSWERFTVVDAGNGQIALHSAYHNRFVRMNHADMDASMHKAASDLPKEWTWETFVARYLTNGEIALHSTYFNRFVRMTDLVVDSSDPVNQQDYPATATDWKFKIVKLQDAPTEANDDPWSFEVD</sequence>